<dbReference type="InterPro" id="IPR032675">
    <property type="entry name" value="LRR_dom_sf"/>
</dbReference>
<keyword evidence="13" id="KW-1185">Reference proteome</keyword>
<reference evidence="12 13" key="1">
    <citation type="journal article" date="2019" name="Plant Biotechnol. J.">
        <title>The red bayberry genome and genetic basis of sex determination.</title>
        <authorList>
            <person name="Jia H.M."/>
            <person name="Jia H.J."/>
            <person name="Cai Q.L."/>
            <person name="Wang Y."/>
            <person name="Zhao H.B."/>
            <person name="Yang W.F."/>
            <person name="Wang G.Y."/>
            <person name="Li Y.H."/>
            <person name="Zhan D.L."/>
            <person name="Shen Y.T."/>
            <person name="Niu Q.F."/>
            <person name="Chang L."/>
            <person name="Qiu J."/>
            <person name="Zhao L."/>
            <person name="Xie H.B."/>
            <person name="Fu W.Y."/>
            <person name="Jin J."/>
            <person name="Li X.W."/>
            <person name="Jiao Y."/>
            <person name="Zhou C.C."/>
            <person name="Tu T."/>
            <person name="Chai C.Y."/>
            <person name="Gao J.L."/>
            <person name="Fan L.J."/>
            <person name="van de Weg E."/>
            <person name="Wang J.Y."/>
            <person name="Gao Z.S."/>
        </authorList>
    </citation>
    <scope>NUCLEOTIDE SEQUENCE [LARGE SCALE GENOMIC DNA]</scope>
    <source>
        <tissue evidence="12">Leaves</tissue>
    </source>
</reference>
<evidence type="ECO:0000256" key="8">
    <source>
        <dbReference type="ARBA" id="ARBA00023136"/>
    </source>
</evidence>
<evidence type="ECO:0000256" key="3">
    <source>
        <dbReference type="ARBA" id="ARBA00022475"/>
    </source>
</evidence>
<dbReference type="EMBL" id="RXIC02000020">
    <property type="protein sequence ID" value="KAB1224460.1"/>
    <property type="molecule type" value="Genomic_DNA"/>
</dbReference>
<dbReference type="PANTHER" id="PTHR27004">
    <property type="entry name" value="RECEPTOR-LIKE PROTEIN 12 ISOFORM X1"/>
    <property type="match status" value="1"/>
</dbReference>
<name>A0A6A1WNU8_9ROSI</name>
<protein>
    <submittedName>
        <fullName evidence="12">Receptor-like protein 12</fullName>
    </submittedName>
</protein>
<evidence type="ECO:0000256" key="7">
    <source>
        <dbReference type="ARBA" id="ARBA00022989"/>
    </source>
</evidence>
<feature type="compositionally biased region" description="Acidic residues" evidence="11">
    <location>
        <begin position="218"/>
        <end position="238"/>
    </location>
</feature>
<comment type="subcellular location">
    <subcellularLocation>
        <location evidence="1">Cell membrane</location>
        <topology evidence="1">Single-pass type I membrane protein</topology>
    </subcellularLocation>
</comment>
<keyword evidence="4" id="KW-0433">Leucine-rich repeat</keyword>
<keyword evidence="7" id="KW-1133">Transmembrane helix</keyword>
<dbReference type="Pfam" id="PF13855">
    <property type="entry name" value="LRR_8"/>
    <property type="match status" value="1"/>
</dbReference>
<keyword evidence="5" id="KW-0812">Transmembrane</keyword>
<evidence type="ECO:0000256" key="6">
    <source>
        <dbReference type="ARBA" id="ARBA00022737"/>
    </source>
</evidence>
<evidence type="ECO:0000256" key="5">
    <source>
        <dbReference type="ARBA" id="ARBA00022692"/>
    </source>
</evidence>
<evidence type="ECO:0000313" key="13">
    <source>
        <dbReference type="Proteomes" id="UP000516437"/>
    </source>
</evidence>
<evidence type="ECO:0000256" key="10">
    <source>
        <dbReference type="ARBA" id="ARBA00023180"/>
    </source>
</evidence>
<keyword evidence="3" id="KW-1003">Cell membrane</keyword>
<feature type="region of interest" description="Disordered" evidence="11">
    <location>
        <begin position="196"/>
        <end position="238"/>
    </location>
</feature>
<sequence>MLQIVDVASNNFSGNFPVKNFSTWKAMIDGEDEARSELNHLQFKVLRFGQFYYQDSVSVTLKGLDIELVKVLTIFTSIDVSCNSLAGPLPEEVGVLKSLYVLNLSHNAFTGQIPISLANLTHLESLDLSSNKLTGNIPMQLAESLNFLSVLNLSFNQLVGRIPNVKQFATFSNTSFEGNKGLCGFPLNATCAPNVRPPSAAPKSRHRSSSCADAKAEGEEDFEDDNIGDCDDENESEDGEFQGRYCVFCSKLDISRKRVIHDPRCLCHNSPTISSSSSTSSSSS</sequence>
<dbReference type="PANTHER" id="PTHR27004:SF470">
    <property type="entry name" value="RECEPTOR-LIKE PROTEIN 43"/>
    <property type="match status" value="1"/>
</dbReference>
<proteinExistence type="inferred from homology"/>
<evidence type="ECO:0000256" key="9">
    <source>
        <dbReference type="ARBA" id="ARBA00023170"/>
    </source>
</evidence>
<evidence type="ECO:0000256" key="4">
    <source>
        <dbReference type="ARBA" id="ARBA00022614"/>
    </source>
</evidence>
<dbReference type="FunFam" id="3.80.10.10:FF:000111">
    <property type="entry name" value="LRR receptor-like serine/threonine-protein kinase ERECTA"/>
    <property type="match status" value="1"/>
</dbReference>
<dbReference type="GO" id="GO:0005886">
    <property type="term" value="C:plasma membrane"/>
    <property type="evidence" value="ECO:0007669"/>
    <property type="project" value="UniProtKB-SubCell"/>
</dbReference>
<keyword evidence="6" id="KW-0677">Repeat</keyword>
<dbReference type="AlphaFoldDB" id="A0A6A1WNU8"/>
<comment type="caution">
    <text evidence="12">The sequence shown here is derived from an EMBL/GenBank/DDBJ whole genome shotgun (WGS) entry which is preliminary data.</text>
</comment>
<evidence type="ECO:0000313" key="12">
    <source>
        <dbReference type="EMBL" id="KAB1224460.1"/>
    </source>
</evidence>
<dbReference type="PRINTS" id="PR00019">
    <property type="entry name" value="LEURICHRPT"/>
</dbReference>
<dbReference type="SUPFAM" id="SSF52058">
    <property type="entry name" value="L domain-like"/>
    <property type="match status" value="1"/>
</dbReference>
<dbReference type="Proteomes" id="UP000516437">
    <property type="component" value="Chromosome 2"/>
</dbReference>
<gene>
    <name evidence="12" type="ORF">CJ030_MR2G016349</name>
</gene>
<organism evidence="12 13">
    <name type="scientific">Morella rubra</name>
    <name type="common">Chinese bayberry</name>
    <dbReference type="NCBI Taxonomy" id="262757"/>
    <lineage>
        <taxon>Eukaryota</taxon>
        <taxon>Viridiplantae</taxon>
        <taxon>Streptophyta</taxon>
        <taxon>Embryophyta</taxon>
        <taxon>Tracheophyta</taxon>
        <taxon>Spermatophyta</taxon>
        <taxon>Magnoliopsida</taxon>
        <taxon>eudicotyledons</taxon>
        <taxon>Gunneridae</taxon>
        <taxon>Pentapetalae</taxon>
        <taxon>rosids</taxon>
        <taxon>fabids</taxon>
        <taxon>Fagales</taxon>
        <taxon>Myricaceae</taxon>
        <taxon>Morella</taxon>
    </lineage>
</organism>
<dbReference type="Gene3D" id="3.80.10.10">
    <property type="entry name" value="Ribonuclease Inhibitor"/>
    <property type="match status" value="1"/>
</dbReference>
<evidence type="ECO:0000256" key="2">
    <source>
        <dbReference type="ARBA" id="ARBA00009592"/>
    </source>
</evidence>
<keyword evidence="9 12" id="KW-0675">Receptor</keyword>
<dbReference type="InterPro" id="IPR001611">
    <property type="entry name" value="Leu-rich_rpt"/>
</dbReference>
<dbReference type="OrthoDB" id="994806at2759"/>
<accession>A0A6A1WNU8</accession>
<keyword evidence="10" id="KW-0325">Glycoprotein</keyword>
<evidence type="ECO:0000256" key="1">
    <source>
        <dbReference type="ARBA" id="ARBA00004251"/>
    </source>
</evidence>
<keyword evidence="8" id="KW-0472">Membrane</keyword>
<evidence type="ECO:0000256" key="11">
    <source>
        <dbReference type="SAM" id="MobiDB-lite"/>
    </source>
</evidence>
<comment type="similarity">
    <text evidence="2">Belongs to the RLP family.</text>
</comment>